<proteinExistence type="inferred from homology"/>
<keyword evidence="3" id="KW-0813">Transport</keyword>
<gene>
    <name evidence="7" type="ORF">H6G97_47105</name>
</gene>
<dbReference type="InterPro" id="IPR003439">
    <property type="entry name" value="ABC_transporter-like_ATP-bd"/>
</dbReference>
<protein>
    <submittedName>
        <fullName evidence="7">ABC transporter ATP-binding protein</fullName>
    </submittedName>
</protein>
<dbReference type="Gene3D" id="3.40.50.300">
    <property type="entry name" value="P-loop containing nucleotide triphosphate hydrolases"/>
    <property type="match status" value="1"/>
</dbReference>
<evidence type="ECO:0000256" key="5">
    <source>
        <dbReference type="ARBA" id="ARBA00022840"/>
    </source>
</evidence>
<dbReference type="Proteomes" id="UP000623440">
    <property type="component" value="Unassembled WGS sequence"/>
</dbReference>
<dbReference type="PROSITE" id="PS50893">
    <property type="entry name" value="ABC_TRANSPORTER_2"/>
    <property type="match status" value="1"/>
</dbReference>
<keyword evidence="8" id="KW-1185">Reference proteome</keyword>
<name>A0ABR8E4F4_9NOSO</name>
<dbReference type="EMBL" id="JACJSI010000460">
    <property type="protein sequence ID" value="MBD2536449.1"/>
    <property type="molecule type" value="Genomic_DNA"/>
</dbReference>
<comment type="similarity">
    <text evidence="2">Belongs to the ABC transporter superfamily. Nitrate/nitrite/cyanate uptake transporter (NitT) (TC 3.A.1.16) family.</text>
</comment>
<dbReference type="InterPro" id="IPR003593">
    <property type="entry name" value="AAA+_ATPase"/>
</dbReference>
<keyword evidence="4" id="KW-0547">Nucleotide-binding</keyword>
<dbReference type="SUPFAM" id="SSF52540">
    <property type="entry name" value="P-loop containing nucleoside triphosphate hydrolases"/>
    <property type="match status" value="1"/>
</dbReference>
<dbReference type="InterPro" id="IPR017871">
    <property type="entry name" value="ABC_transporter-like_CS"/>
</dbReference>
<comment type="subcellular location">
    <subcellularLocation>
        <location evidence="1">Cell inner membrane</location>
        <topology evidence="1">Peripheral membrane protein</topology>
    </subcellularLocation>
</comment>
<feature type="domain" description="ABC transporter" evidence="6">
    <location>
        <begin position="34"/>
        <end position="263"/>
    </location>
</feature>
<dbReference type="CDD" id="cd03293">
    <property type="entry name" value="ABC_NrtD_SsuB_transporters"/>
    <property type="match status" value="1"/>
</dbReference>
<sequence length="289" mass="32206">MAFKKFSIAAYACAEAVPLQPFQQHDVETTQGQISVKNVTISFQRRHQKVTAVENVNLNIKAGEFVALLGASGCGKSTLLNAITGIVKPTEGSIWIDHCQVTEPNPACGIVFQHHSLFPWMTVLQNVSFGPKMLGFPAARSVAMQFLTLVGLEKFKNYYPSMLSGGMQQRVGIARALATQPPVLLMDEPFGALDAQTRSIMQEELLKIWTTFKTTVVFVTHDIDEAIFLSDRICIMRSTPGSIKEEVMVDLDRPRKPDVMLTEQYIKVQKKVLAAIRQESLKSFNHQLH</sequence>
<dbReference type="PANTHER" id="PTHR42788:SF13">
    <property type="entry name" value="ALIPHATIC SULFONATES IMPORT ATP-BINDING PROTEIN SSUB"/>
    <property type="match status" value="1"/>
</dbReference>
<evidence type="ECO:0000256" key="1">
    <source>
        <dbReference type="ARBA" id="ARBA00004417"/>
    </source>
</evidence>
<evidence type="ECO:0000259" key="6">
    <source>
        <dbReference type="PROSITE" id="PS50893"/>
    </source>
</evidence>
<dbReference type="PROSITE" id="PS00211">
    <property type="entry name" value="ABC_TRANSPORTER_1"/>
    <property type="match status" value="1"/>
</dbReference>
<dbReference type="RefSeq" id="WP_190947170.1">
    <property type="nucleotide sequence ID" value="NZ_JACJSI010000460.1"/>
</dbReference>
<organism evidence="7 8">
    <name type="scientific">Nostoc flagelliforme FACHB-838</name>
    <dbReference type="NCBI Taxonomy" id="2692904"/>
    <lineage>
        <taxon>Bacteria</taxon>
        <taxon>Bacillati</taxon>
        <taxon>Cyanobacteriota</taxon>
        <taxon>Cyanophyceae</taxon>
        <taxon>Nostocales</taxon>
        <taxon>Nostocaceae</taxon>
        <taxon>Nostoc</taxon>
    </lineage>
</organism>
<dbReference type="PANTHER" id="PTHR42788">
    <property type="entry name" value="TAURINE IMPORT ATP-BINDING PROTEIN-RELATED"/>
    <property type="match status" value="1"/>
</dbReference>
<keyword evidence="5 7" id="KW-0067">ATP-binding</keyword>
<evidence type="ECO:0000313" key="8">
    <source>
        <dbReference type="Proteomes" id="UP000623440"/>
    </source>
</evidence>
<dbReference type="InterPro" id="IPR027417">
    <property type="entry name" value="P-loop_NTPase"/>
</dbReference>
<dbReference type="Pfam" id="PF00005">
    <property type="entry name" value="ABC_tran"/>
    <property type="match status" value="1"/>
</dbReference>
<dbReference type="GO" id="GO:0005524">
    <property type="term" value="F:ATP binding"/>
    <property type="evidence" value="ECO:0007669"/>
    <property type="project" value="UniProtKB-KW"/>
</dbReference>
<evidence type="ECO:0000256" key="4">
    <source>
        <dbReference type="ARBA" id="ARBA00022741"/>
    </source>
</evidence>
<evidence type="ECO:0000256" key="3">
    <source>
        <dbReference type="ARBA" id="ARBA00022448"/>
    </source>
</evidence>
<dbReference type="InterPro" id="IPR050166">
    <property type="entry name" value="ABC_transporter_ATP-bind"/>
</dbReference>
<evidence type="ECO:0000256" key="2">
    <source>
        <dbReference type="ARBA" id="ARBA00009440"/>
    </source>
</evidence>
<accession>A0ABR8E4F4</accession>
<evidence type="ECO:0000313" key="7">
    <source>
        <dbReference type="EMBL" id="MBD2536449.1"/>
    </source>
</evidence>
<dbReference type="SMART" id="SM00382">
    <property type="entry name" value="AAA"/>
    <property type="match status" value="1"/>
</dbReference>
<reference evidence="7 8" key="1">
    <citation type="journal article" date="2020" name="ISME J.">
        <title>Comparative genomics reveals insights into cyanobacterial evolution and habitat adaptation.</title>
        <authorList>
            <person name="Chen M.Y."/>
            <person name="Teng W.K."/>
            <person name="Zhao L."/>
            <person name="Hu C.X."/>
            <person name="Zhou Y.K."/>
            <person name="Han B.P."/>
            <person name="Song L.R."/>
            <person name="Shu W.S."/>
        </authorList>
    </citation>
    <scope>NUCLEOTIDE SEQUENCE [LARGE SCALE GENOMIC DNA]</scope>
    <source>
        <strain evidence="7 8">FACHB-838</strain>
    </source>
</reference>
<comment type="caution">
    <text evidence="7">The sequence shown here is derived from an EMBL/GenBank/DDBJ whole genome shotgun (WGS) entry which is preliminary data.</text>
</comment>